<evidence type="ECO:0000256" key="1">
    <source>
        <dbReference type="ARBA" id="ARBA00001231"/>
    </source>
</evidence>
<dbReference type="GO" id="GO:0009254">
    <property type="term" value="P:peptidoglycan turnover"/>
    <property type="evidence" value="ECO:0007669"/>
    <property type="project" value="TreeGrafter"/>
</dbReference>
<evidence type="ECO:0000313" key="7">
    <source>
        <dbReference type="EMBL" id="TCO40303.1"/>
    </source>
</evidence>
<dbReference type="RefSeq" id="WP_131997756.1">
    <property type="nucleotide sequence ID" value="NZ_JACGXM010000003.1"/>
</dbReference>
<dbReference type="EC" id="3.2.1.52" evidence="3"/>
<sequence length="339" mass="36012">MLIIGLPGKTLTDADRRQLAAPQVSGVILFSRNFESRDQVVDLIDDIRAERPEPFLVCVDQEGGPVQRFRDGFTRLPALARIGQVYERDAQSAIRAAEEHAWVMASEMRAIGIDLSFAPVVDLARGNRAVGERAFHADPQITSELAQAYLRGMRLAGMAATIKHFPGHGTVAEDTHFDAAVDPRPLEELLATDLVPFADAIASGAEAVMMAHVTYPAVDARAAGYSRVWIEDVLRGELGFRGCVIGDDIGMAAAEQVGSIAARIEAHLLAGCDLLLACSPAIVDESIAASAHAPPCDPECVAALQGAVAQTWDALVANPQRDAFIARLGQLDGGAGTTT</sequence>
<dbReference type="InterPro" id="IPR017853">
    <property type="entry name" value="GH"/>
</dbReference>
<feature type="domain" description="Glycoside hydrolase family 3 N-terminal" evidence="6">
    <location>
        <begin position="13"/>
        <end position="282"/>
    </location>
</feature>
<keyword evidence="8" id="KW-1185">Reference proteome</keyword>
<dbReference type="PANTHER" id="PTHR30480">
    <property type="entry name" value="BETA-HEXOSAMINIDASE-RELATED"/>
    <property type="match status" value="1"/>
</dbReference>
<dbReference type="Pfam" id="PF00933">
    <property type="entry name" value="Glyco_hydro_3"/>
    <property type="match status" value="1"/>
</dbReference>
<dbReference type="SUPFAM" id="SSF51445">
    <property type="entry name" value="(Trans)glycosidases"/>
    <property type="match status" value="1"/>
</dbReference>
<comment type="similarity">
    <text evidence="2">Belongs to the glycosyl hydrolase 3 family.</text>
</comment>
<dbReference type="AlphaFoldDB" id="A0A4R2I7J5"/>
<name>A0A4R2I7J5_9GAMM</name>
<comment type="catalytic activity">
    <reaction evidence="1">
        <text>Hydrolysis of terminal non-reducing N-acetyl-D-hexosamine residues in N-acetyl-beta-D-hexosaminides.</text>
        <dbReference type="EC" id="3.2.1.52"/>
    </reaction>
</comment>
<dbReference type="OrthoDB" id="9786661at2"/>
<dbReference type="EMBL" id="SLWQ01000005">
    <property type="protein sequence ID" value="TCO40303.1"/>
    <property type="molecule type" value="Genomic_DNA"/>
</dbReference>
<dbReference type="GO" id="GO:0004563">
    <property type="term" value="F:beta-N-acetylhexosaminidase activity"/>
    <property type="evidence" value="ECO:0007669"/>
    <property type="project" value="UniProtKB-EC"/>
</dbReference>
<comment type="caution">
    <text evidence="7">The sequence shown here is derived from an EMBL/GenBank/DDBJ whole genome shotgun (WGS) entry which is preliminary data.</text>
</comment>
<accession>A0A4R2I7J5</accession>
<proteinExistence type="inferred from homology"/>
<dbReference type="GO" id="GO:0005975">
    <property type="term" value="P:carbohydrate metabolic process"/>
    <property type="evidence" value="ECO:0007669"/>
    <property type="project" value="InterPro"/>
</dbReference>
<dbReference type="Proteomes" id="UP000294862">
    <property type="component" value="Unassembled WGS sequence"/>
</dbReference>
<evidence type="ECO:0000256" key="3">
    <source>
        <dbReference type="ARBA" id="ARBA00012663"/>
    </source>
</evidence>
<evidence type="ECO:0000313" key="8">
    <source>
        <dbReference type="Proteomes" id="UP000294862"/>
    </source>
</evidence>
<evidence type="ECO:0000256" key="2">
    <source>
        <dbReference type="ARBA" id="ARBA00005336"/>
    </source>
</evidence>
<evidence type="ECO:0000259" key="6">
    <source>
        <dbReference type="Pfam" id="PF00933"/>
    </source>
</evidence>
<evidence type="ECO:0000256" key="4">
    <source>
        <dbReference type="ARBA" id="ARBA00022801"/>
    </source>
</evidence>
<protein>
    <recommendedName>
        <fullName evidence="3">beta-N-acetylhexosaminidase</fullName>
        <ecNumber evidence="3">3.2.1.52</ecNumber>
    </recommendedName>
</protein>
<organism evidence="7 8">
    <name type="scientific">Dokdonella fugitiva</name>
    <dbReference type="NCBI Taxonomy" id="328517"/>
    <lineage>
        <taxon>Bacteria</taxon>
        <taxon>Pseudomonadati</taxon>
        <taxon>Pseudomonadota</taxon>
        <taxon>Gammaproteobacteria</taxon>
        <taxon>Lysobacterales</taxon>
        <taxon>Rhodanobacteraceae</taxon>
        <taxon>Dokdonella</taxon>
    </lineage>
</organism>
<keyword evidence="4" id="KW-0378">Hydrolase</keyword>
<dbReference type="InterPro" id="IPR050226">
    <property type="entry name" value="NagZ_Beta-hexosaminidase"/>
</dbReference>
<dbReference type="InterPro" id="IPR001764">
    <property type="entry name" value="Glyco_hydro_3_N"/>
</dbReference>
<reference evidence="7 8" key="1">
    <citation type="journal article" date="2015" name="Stand. Genomic Sci.">
        <title>Genomic Encyclopedia of Bacterial and Archaeal Type Strains, Phase III: the genomes of soil and plant-associated and newly described type strains.</title>
        <authorList>
            <person name="Whitman W.B."/>
            <person name="Woyke T."/>
            <person name="Klenk H.P."/>
            <person name="Zhou Y."/>
            <person name="Lilburn T.G."/>
            <person name="Beck B.J."/>
            <person name="De Vos P."/>
            <person name="Vandamme P."/>
            <person name="Eisen J.A."/>
            <person name="Garrity G."/>
            <person name="Hugenholtz P."/>
            <person name="Kyrpides N.C."/>
        </authorList>
    </citation>
    <scope>NUCLEOTIDE SEQUENCE [LARGE SCALE GENOMIC DNA]</scope>
    <source>
        <strain evidence="7 8">A3</strain>
    </source>
</reference>
<dbReference type="NCBIfam" id="NF003740">
    <property type="entry name" value="PRK05337.1"/>
    <property type="match status" value="1"/>
</dbReference>
<dbReference type="InterPro" id="IPR036962">
    <property type="entry name" value="Glyco_hydro_3_N_sf"/>
</dbReference>
<keyword evidence="5" id="KW-0326">Glycosidase</keyword>
<dbReference type="Gene3D" id="3.20.20.300">
    <property type="entry name" value="Glycoside hydrolase, family 3, N-terminal domain"/>
    <property type="match status" value="1"/>
</dbReference>
<gene>
    <name evidence="7" type="ORF">EV148_10598</name>
</gene>
<evidence type="ECO:0000256" key="5">
    <source>
        <dbReference type="ARBA" id="ARBA00023295"/>
    </source>
</evidence>
<dbReference type="PANTHER" id="PTHR30480:SF13">
    <property type="entry name" value="BETA-HEXOSAMINIDASE"/>
    <property type="match status" value="1"/>
</dbReference>